<keyword evidence="5" id="KW-0408">Iron</keyword>
<evidence type="ECO:0000256" key="1">
    <source>
        <dbReference type="ARBA" id="ARBA00022448"/>
    </source>
</evidence>
<evidence type="ECO:0000259" key="7">
    <source>
        <dbReference type="SMART" id="SM00887"/>
    </source>
</evidence>
<dbReference type="OrthoDB" id="5337932at2"/>
<organism evidence="8 9">
    <name type="scientific">Denitromonas halophila</name>
    <dbReference type="NCBI Taxonomy" id="1629404"/>
    <lineage>
        <taxon>Bacteria</taxon>
        <taxon>Pseudomonadati</taxon>
        <taxon>Pseudomonadota</taxon>
        <taxon>Betaproteobacteria</taxon>
        <taxon>Rhodocyclales</taxon>
        <taxon>Zoogloeaceae</taxon>
        <taxon>Denitromonas</taxon>
    </lineage>
</organism>
<evidence type="ECO:0000256" key="6">
    <source>
        <dbReference type="SAM" id="SignalP"/>
    </source>
</evidence>
<keyword evidence="2" id="KW-0349">Heme</keyword>
<keyword evidence="1" id="KW-0813">Transport</keyword>
<keyword evidence="9" id="KW-1185">Reference proteome</keyword>
<feature type="chain" id="PRO_5021734873" description="Cytochrome c-552/DMSO reductase-like haem-binding domain-containing protein" evidence="6">
    <location>
        <begin position="26"/>
        <end position="296"/>
    </location>
</feature>
<accession>A0A557QSK8</accession>
<dbReference type="GO" id="GO:0020037">
    <property type="term" value="F:heme binding"/>
    <property type="evidence" value="ECO:0007669"/>
    <property type="project" value="InterPro"/>
</dbReference>
<sequence>MTMKKLLIAATIGLSFSIAQGMALAAPPADWSKVEATEINVFYPGISPMEWIIGPLRIDSVRHGGGRAFVKGDTCADCHADETAEMGERIVTGEKLEPNPVPGKPGSIPVTIQAAHDGENLYMRFSWKQPGSANSPKMDDKNPVKIAFMLDGGMVATADQSGCWASCHADSRTMPDGADDKTKHVKDGSLAGGVFYDLFQWRSGENKALNGYVADKRVLEESAGISAEGKLDGDTWTVVFQRKLAGGEGDVSLESGKAYNIGLAIHNENTAGRYHHVSLGYKLGIDIKGDLTAMKF</sequence>
<evidence type="ECO:0000313" key="9">
    <source>
        <dbReference type="Proteomes" id="UP000319502"/>
    </source>
</evidence>
<evidence type="ECO:0000256" key="3">
    <source>
        <dbReference type="ARBA" id="ARBA00022723"/>
    </source>
</evidence>
<proteinExistence type="predicted"/>
<dbReference type="Gene3D" id="2.60.40.1190">
    <property type="match status" value="1"/>
</dbReference>
<dbReference type="SMART" id="SM00887">
    <property type="entry name" value="EB_dh"/>
    <property type="match status" value="1"/>
</dbReference>
<dbReference type="Proteomes" id="UP000319502">
    <property type="component" value="Unassembled WGS sequence"/>
</dbReference>
<dbReference type="EMBL" id="VMNK01000010">
    <property type="protein sequence ID" value="TVO55900.1"/>
    <property type="molecule type" value="Genomic_DNA"/>
</dbReference>
<feature type="signal peptide" evidence="6">
    <location>
        <begin position="1"/>
        <end position="25"/>
    </location>
</feature>
<gene>
    <name evidence="8" type="ORF">FHP91_11845</name>
</gene>
<evidence type="ECO:0000256" key="4">
    <source>
        <dbReference type="ARBA" id="ARBA00022982"/>
    </source>
</evidence>
<protein>
    <recommendedName>
        <fullName evidence="7">Cytochrome c-552/DMSO reductase-like haem-binding domain-containing protein</fullName>
    </recommendedName>
</protein>
<dbReference type="Pfam" id="PF09459">
    <property type="entry name" value="EB_dh"/>
    <property type="match status" value="1"/>
</dbReference>
<evidence type="ECO:0000313" key="8">
    <source>
        <dbReference type="EMBL" id="TVO55900.1"/>
    </source>
</evidence>
<dbReference type="InterPro" id="IPR019020">
    <property type="entry name" value="Cyt-c552/DMSO_Rdtase_haem-bd"/>
</dbReference>
<feature type="domain" description="Cytochrome c-552/DMSO reductase-like haem-binding" evidence="7">
    <location>
        <begin position="28"/>
        <end position="278"/>
    </location>
</feature>
<evidence type="ECO:0000256" key="2">
    <source>
        <dbReference type="ARBA" id="ARBA00022617"/>
    </source>
</evidence>
<evidence type="ECO:0000256" key="5">
    <source>
        <dbReference type="ARBA" id="ARBA00023004"/>
    </source>
</evidence>
<dbReference type="GO" id="GO:0046872">
    <property type="term" value="F:metal ion binding"/>
    <property type="evidence" value="ECO:0007669"/>
    <property type="project" value="UniProtKB-KW"/>
</dbReference>
<keyword evidence="6" id="KW-0732">Signal</keyword>
<keyword evidence="4" id="KW-0249">Electron transport</keyword>
<dbReference type="AlphaFoldDB" id="A0A557QSK8"/>
<name>A0A557QSK8_9RHOO</name>
<comment type="caution">
    <text evidence="8">The sequence shown here is derived from an EMBL/GenBank/DDBJ whole genome shotgun (WGS) entry which is preliminary data.</text>
</comment>
<keyword evidence="3" id="KW-0479">Metal-binding</keyword>
<reference evidence="8 9" key="1">
    <citation type="submission" date="2019-07" db="EMBL/GenBank/DDBJ databases">
        <title>The pathways for chlorine oxyanion respiration interact through the shared metabolite chlorate.</title>
        <authorList>
            <person name="Barnum T.P."/>
            <person name="Cheng Y."/>
            <person name="Hill K.A."/>
            <person name="Lucas L.N."/>
            <person name="Carlson H.K."/>
            <person name="Coates J.D."/>
        </authorList>
    </citation>
    <scope>NUCLEOTIDE SEQUENCE [LARGE SCALE GENOMIC DNA]</scope>
    <source>
        <strain evidence="8 9">SFB-3</strain>
    </source>
</reference>